<keyword evidence="4" id="KW-0472">Membrane</keyword>
<keyword evidence="1" id="KW-0378">Hydrolase</keyword>
<keyword evidence="4" id="KW-1133">Transmembrane helix</keyword>
<accession>A0A6V7R4P8</accession>
<dbReference type="EMBL" id="CAJEWB010000004">
    <property type="protein sequence ID" value="CAD2072033.1"/>
    <property type="molecule type" value="Genomic_DNA"/>
</dbReference>
<evidence type="ECO:0000256" key="1">
    <source>
        <dbReference type="ARBA" id="ARBA00022801"/>
    </source>
</evidence>
<feature type="transmembrane region" description="Helical" evidence="4">
    <location>
        <begin position="260"/>
        <end position="278"/>
    </location>
</feature>
<feature type="region of interest" description="Disordered" evidence="3">
    <location>
        <begin position="70"/>
        <end position="90"/>
    </location>
</feature>
<dbReference type="NCBIfam" id="NF033745">
    <property type="entry name" value="class_C_sortase"/>
    <property type="match status" value="1"/>
</dbReference>
<dbReference type="InterPro" id="IPR042002">
    <property type="entry name" value="Sortase_C"/>
</dbReference>
<keyword evidence="4" id="KW-0812">Transmembrane</keyword>
<comment type="caution">
    <text evidence="5">The sequence shown here is derived from an EMBL/GenBank/DDBJ whole genome shotgun (WGS) entry which is preliminary data.</text>
</comment>
<reference evidence="5 6" key="1">
    <citation type="submission" date="2020-07" db="EMBL/GenBank/DDBJ databases">
        <authorList>
            <person name="Criscuolo A."/>
        </authorList>
    </citation>
    <scope>NUCLEOTIDE SEQUENCE [LARGE SCALE GENOMIC DNA]</scope>
    <source>
        <strain evidence="5">CIP107946</strain>
    </source>
</reference>
<dbReference type="AlphaFoldDB" id="A0A6V7R4P8"/>
<keyword evidence="6" id="KW-1185">Reference proteome</keyword>
<evidence type="ECO:0000256" key="4">
    <source>
        <dbReference type="SAM" id="Phobius"/>
    </source>
</evidence>
<organism evidence="5 6">
    <name type="scientific">Phocicoccus pinnipedialis</name>
    <dbReference type="NCBI Taxonomy" id="110845"/>
    <lineage>
        <taxon>Bacteria</taxon>
        <taxon>Bacillati</taxon>
        <taxon>Bacillota</taxon>
        <taxon>Bacilli</taxon>
        <taxon>Bacillales</taxon>
        <taxon>Salinicoccaceae</taxon>
        <taxon>Phocicoccus</taxon>
    </lineage>
</organism>
<gene>
    <name evidence="5" type="ORF">JEOPIN946_00231</name>
</gene>
<dbReference type="Proteomes" id="UP000588186">
    <property type="component" value="Unassembled WGS sequence"/>
</dbReference>
<dbReference type="SUPFAM" id="SSF63817">
    <property type="entry name" value="Sortase"/>
    <property type="match status" value="1"/>
</dbReference>
<evidence type="ECO:0008006" key="7">
    <source>
        <dbReference type="Google" id="ProtNLM"/>
    </source>
</evidence>
<dbReference type="NCBIfam" id="TIGR01076">
    <property type="entry name" value="sortase_fam"/>
    <property type="match status" value="1"/>
</dbReference>
<dbReference type="CDD" id="cd05827">
    <property type="entry name" value="Sortase_C"/>
    <property type="match status" value="1"/>
</dbReference>
<evidence type="ECO:0000256" key="2">
    <source>
        <dbReference type="PIRSR" id="PIRSR605754-1"/>
    </source>
</evidence>
<name>A0A6V7R4P8_9BACL</name>
<sequence>MNRITLATLLFLVGLLVVTYPLVSKVYYNYRVSEISSEITEGFQVSESAQINQYNQFVRQNNELNHSNETQSIEEPPVQSFEVEEPSLPDDADFTDAIATIEIPTLDIHYPIYADATLENMERGAGHVSGTSYPVGGNNTNSAIAAHSYSPYVEWFTNIDKLKKGDEIIINNYKETLHYRVTGGEIVWPNQTEVLRIRENKDMITLITCTVDAEKRIIVYAERSDETGEKISPPDNEPLATTFEKNEIDFLDRLKVLSESWILILLINVLGILFILRVKQLKK</sequence>
<dbReference type="InterPro" id="IPR023365">
    <property type="entry name" value="Sortase_dom-sf"/>
</dbReference>
<dbReference type="Pfam" id="PF04203">
    <property type="entry name" value="Sortase"/>
    <property type="match status" value="1"/>
</dbReference>
<dbReference type="GO" id="GO:0016787">
    <property type="term" value="F:hydrolase activity"/>
    <property type="evidence" value="ECO:0007669"/>
    <property type="project" value="UniProtKB-KW"/>
</dbReference>
<protein>
    <recommendedName>
        <fullName evidence="7">Sortase family protein</fullName>
    </recommendedName>
</protein>
<proteinExistence type="predicted"/>
<dbReference type="InterPro" id="IPR005754">
    <property type="entry name" value="Sortase"/>
</dbReference>
<dbReference type="Gene3D" id="2.40.260.10">
    <property type="entry name" value="Sortase"/>
    <property type="match status" value="1"/>
</dbReference>
<evidence type="ECO:0000313" key="5">
    <source>
        <dbReference type="EMBL" id="CAD2072033.1"/>
    </source>
</evidence>
<evidence type="ECO:0000256" key="3">
    <source>
        <dbReference type="SAM" id="MobiDB-lite"/>
    </source>
</evidence>
<dbReference type="RefSeq" id="WP_186076107.1">
    <property type="nucleotide sequence ID" value="NZ_CAJEWB010000004.1"/>
</dbReference>
<feature type="active site" description="Acyl-thioester intermediate" evidence="2">
    <location>
        <position position="209"/>
    </location>
</feature>
<evidence type="ECO:0000313" key="6">
    <source>
        <dbReference type="Proteomes" id="UP000588186"/>
    </source>
</evidence>
<feature type="active site" description="Proton donor/acceptor" evidence="2">
    <location>
        <position position="147"/>
    </location>
</feature>